<reference evidence="1" key="1">
    <citation type="submission" date="2006-08" db="EMBL/GenBank/DDBJ databases">
        <title>Complete sequence of Chromosome 3 of Burkholderia cepacia AMMD.</title>
        <authorList>
            <consortium name="US DOE Joint Genome Institute"/>
            <person name="Copeland A."/>
            <person name="Lucas S."/>
            <person name="Lapidus A."/>
            <person name="Barry K."/>
            <person name="Detter J.C."/>
            <person name="Glavina del Rio T."/>
            <person name="Hammon N."/>
            <person name="Israni S."/>
            <person name="Pitluck S."/>
            <person name="Bruce D."/>
            <person name="Chain P."/>
            <person name="Malfatti S."/>
            <person name="Shin M."/>
            <person name="Vergez L."/>
            <person name="Schmutz J."/>
            <person name="Larimer F."/>
            <person name="Land M."/>
            <person name="Hauser L."/>
            <person name="Kyrpides N."/>
            <person name="Kim E."/>
            <person name="Parke J."/>
            <person name="Coenye T."/>
            <person name="Konstantinidis K."/>
            <person name="Ramette A."/>
            <person name="Tiedje J."/>
            <person name="Richardson P."/>
        </authorList>
    </citation>
    <scope>NUCLEOTIDE SEQUENCE</scope>
    <source>
        <strain evidence="1">AMMD</strain>
    </source>
</reference>
<sequence>MPCAVPPDARRRRRQCVTRRVRGVSVVAWTTLPHGDLRVRHASHSSAQSSRSVPDHAHGHDFISGVGMRICSFFGFLIRTEGRRIFNRRGHADIAVLGSAEELLAGLHDVHGHHDSLQGLQGEIPV</sequence>
<name>Q0B276_BURCM</name>
<dbReference type="KEGG" id="bam:Bamb_6203"/>
<evidence type="ECO:0000313" key="1">
    <source>
        <dbReference type="EMBL" id="ABI91747.1"/>
    </source>
</evidence>
<dbReference type="AlphaFoldDB" id="Q0B276"/>
<keyword evidence="2" id="KW-1185">Reference proteome</keyword>
<dbReference type="Proteomes" id="UP000000662">
    <property type="component" value="Chromosome 3"/>
</dbReference>
<evidence type="ECO:0000313" key="2">
    <source>
        <dbReference type="Proteomes" id="UP000000662"/>
    </source>
</evidence>
<protein>
    <submittedName>
        <fullName evidence="1">Uncharacterized protein</fullName>
    </submittedName>
</protein>
<proteinExistence type="predicted"/>
<organism evidence="1 2">
    <name type="scientific">Burkholderia ambifaria (strain ATCC BAA-244 / DSM 16087 / CCUG 44356 / LMG 19182 / AMMD)</name>
    <name type="common">Burkholderia cepacia (strain AMMD)</name>
    <dbReference type="NCBI Taxonomy" id="339670"/>
    <lineage>
        <taxon>Bacteria</taxon>
        <taxon>Pseudomonadati</taxon>
        <taxon>Pseudomonadota</taxon>
        <taxon>Betaproteobacteria</taxon>
        <taxon>Burkholderiales</taxon>
        <taxon>Burkholderiaceae</taxon>
        <taxon>Burkholderia</taxon>
        <taxon>Burkholderia cepacia complex</taxon>
    </lineage>
</organism>
<gene>
    <name evidence="1" type="ordered locus">Bamb_6203</name>
</gene>
<dbReference type="EMBL" id="CP000442">
    <property type="protein sequence ID" value="ABI91747.1"/>
    <property type="molecule type" value="Genomic_DNA"/>
</dbReference>
<accession>Q0B276</accession>